<feature type="region of interest" description="Disordered" evidence="1">
    <location>
        <begin position="367"/>
        <end position="487"/>
    </location>
</feature>
<reference evidence="2" key="1">
    <citation type="submission" date="2023-03" db="EMBL/GenBank/DDBJ databases">
        <title>Massive genome expansion in bonnet fungi (Mycena s.s.) driven by repeated elements and novel gene families across ecological guilds.</title>
        <authorList>
            <consortium name="Lawrence Berkeley National Laboratory"/>
            <person name="Harder C.B."/>
            <person name="Miyauchi S."/>
            <person name="Viragh M."/>
            <person name="Kuo A."/>
            <person name="Thoen E."/>
            <person name="Andreopoulos B."/>
            <person name="Lu D."/>
            <person name="Skrede I."/>
            <person name="Drula E."/>
            <person name="Henrissat B."/>
            <person name="Morin E."/>
            <person name="Kohler A."/>
            <person name="Barry K."/>
            <person name="LaButti K."/>
            <person name="Morin E."/>
            <person name="Salamov A."/>
            <person name="Lipzen A."/>
            <person name="Mereny Z."/>
            <person name="Hegedus B."/>
            <person name="Baldrian P."/>
            <person name="Stursova M."/>
            <person name="Weitz H."/>
            <person name="Taylor A."/>
            <person name="Grigoriev I.V."/>
            <person name="Nagy L.G."/>
            <person name="Martin F."/>
            <person name="Kauserud H."/>
        </authorList>
    </citation>
    <scope>NUCLEOTIDE SEQUENCE</scope>
    <source>
        <strain evidence="2">CBHHK200</strain>
    </source>
</reference>
<sequence>MAKNKPGPRKRQRTWKRIAKKDRRNLRLWAEGARESILKPHIPGYTDALERGWRQERDYLHGVCKEFHAIISWRLADEEEPALPLPAYDPYTTPEVEELDDEETTTKRLRIETLNARIGRWLKYRARALRRHPDQMDRTRDPWAIYLAKLAGITSPPKARQAFQQYMHESYEVEIAPAVCARWDASILDDSGNAQQAKAPDAPFRAKVARELFSELSDEEQEGLRQRAKTEAQEARETYIAAMKAGPSKSPEDHQKCIDRLGPFVSEFLRGVSEYTGLHSFAVFGSPMPKYGGEIRTVTVSHGRNHGGSACQFPQWSPVRFNRDVLDFMRELLQTSFTECAEAVLPDVDGAPGDGLGQARYAIHDPMLKDDGSDAESDSDSDSDSDSEIDSAMEQEVELQKEKKRAAKGEMGQRPGKPAGMSAKGKGKDKEVVNGTGKKRKRASEGEGDREASDAEAPEKRQWRAKKKKKKTAEAEDAQAEGKGEATYEEVHAANVAANKRALDVLNEKYYTEHPDAPPEGQAAQAAAAAT</sequence>
<feature type="compositionally biased region" description="Basic and acidic residues" evidence="1">
    <location>
        <begin position="443"/>
        <end position="462"/>
    </location>
</feature>
<name>A0AAD6SD76_9AGAR</name>
<proteinExistence type="predicted"/>
<protein>
    <submittedName>
        <fullName evidence="2">Uncharacterized protein</fullName>
    </submittedName>
</protein>
<feature type="compositionally biased region" description="Low complexity" evidence="1">
    <location>
        <begin position="522"/>
        <end position="531"/>
    </location>
</feature>
<dbReference type="Proteomes" id="UP001218188">
    <property type="component" value="Unassembled WGS sequence"/>
</dbReference>
<dbReference type="AlphaFoldDB" id="A0AAD6SD76"/>
<organism evidence="2 3">
    <name type="scientific">Mycena alexandri</name>
    <dbReference type="NCBI Taxonomy" id="1745969"/>
    <lineage>
        <taxon>Eukaryota</taxon>
        <taxon>Fungi</taxon>
        <taxon>Dikarya</taxon>
        <taxon>Basidiomycota</taxon>
        <taxon>Agaricomycotina</taxon>
        <taxon>Agaricomycetes</taxon>
        <taxon>Agaricomycetidae</taxon>
        <taxon>Agaricales</taxon>
        <taxon>Marasmiineae</taxon>
        <taxon>Mycenaceae</taxon>
        <taxon>Mycena</taxon>
    </lineage>
</organism>
<comment type="caution">
    <text evidence="2">The sequence shown here is derived from an EMBL/GenBank/DDBJ whole genome shotgun (WGS) entry which is preliminary data.</text>
</comment>
<feature type="compositionally biased region" description="Acidic residues" evidence="1">
    <location>
        <begin position="373"/>
        <end position="397"/>
    </location>
</feature>
<evidence type="ECO:0000313" key="2">
    <source>
        <dbReference type="EMBL" id="KAJ7025439.1"/>
    </source>
</evidence>
<dbReference type="EMBL" id="JARJCM010000153">
    <property type="protein sequence ID" value="KAJ7025439.1"/>
    <property type="molecule type" value="Genomic_DNA"/>
</dbReference>
<accession>A0AAD6SD76</accession>
<gene>
    <name evidence="2" type="ORF">C8F04DRAFT_1269176</name>
</gene>
<feature type="region of interest" description="Disordered" evidence="1">
    <location>
        <begin position="511"/>
        <end position="531"/>
    </location>
</feature>
<evidence type="ECO:0000313" key="3">
    <source>
        <dbReference type="Proteomes" id="UP001218188"/>
    </source>
</evidence>
<evidence type="ECO:0000256" key="1">
    <source>
        <dbReference type="SAM" id="MobiDB-lite"/>
    </source>
</evidence>
<keyword evidence="3" id="KW-1185">Reference proteome</keyword>